<organism evidence="2 3">
    <name type="scientific">Chaetoceros tenuissimus</name>
    <dbReference type="NCBI Taxonomy" id="426638"/>
    <lineage>
        <taxon>Eukaryota</taxon>
        <taxon>Sar</taxon>
        <taxon>Stramenopiles</taxon>
        <taxon>Ochrophyta</taxon>
        <taxon>Bacillariophyta</taxon>
        <taxon>Coscinodiscophyceae</taxon>
        <taxon>Chaetocerotophycidae</taxon>
        <taxon>Chaetocerotales</taxon>
        <taxon>Chaetocerotaceae</taxon>
        <taxon>Chaetoceros</taxon>
    </lineage>
</organism>
<feature type="signal peptide" evidence="1">
    <location>
        <begin position="1"/>
        <end position="21"/>
    </location>
</feature>
<comment type="caution">
    <text evidence="2">The sequence shown here is derived from an EMBL/GenBank/DDBJ whole genome shotgun (WGS) entry which is preliminary data.</text>
</comment>
<dbReference type="EMBL" id="BLLK01000064">
    <property type="protein sequence ID" value="GFH59421.1"/>
    <property type="molecule type" value="Genomic_DNA"/>
</dbReference>
<gene>
    <name evidence="2" type="ORF">CTEN210_15897</name>
</gene>
<keyword evidence="1" id="KW-0732">Signal</keyword>
<sequence length="210" mass="22072">MKLQTSFLLLASALVFSSTKAEHECKTFQNGVAKDDGTTTLQSWCDTQQTPCCQGPGACENWSPNAEYEVCEGACNGVWSCRGIATYAPATATVSLKNGSCTSPVTACTNMAQTATSLKSLTIGVNACTSDSLSPCNGFAYAAQDLDTMEVGDNSCSGERACSLAMYDSETLTEIKIPASECASDMSCTLCKSHTTQVQLPHLTQSTCSI</sequence>
<evidence type="ECO:0000256" key="1">
    <source>
        <dbReference type="SAM" id="SignalP"/>
    </source>
</evidence>
<feature type="chain" id="PRO_5041937857" evidence="1">
    <location>
        <begin position="22"/>
        <end position="210"/>
    </location>
</feature>
<accession>A0AAD3DA04</accession>
<evidence type="ECO:0000313" key="2">
    <source>
        <dbReference type="EMBL" id="GFH59421.1"/>
    </source>
</evidence>
<evidence type="ECO:0000313" key="3">
    <source>
        <dbReference type="Proteomes" id="UP001054902"/>
    </source>
</evidence>
<dbReference type="Proteomes" id="UP001054902">
    <property type="component" value="Unassembled WGS sequence"/>
</dbReference>
<reference evidence="2 3" key="1">
    <citation type="journal article" date="2021" name="Sci. Rep.">
        <title>The genome of the diatom Chaetoceros tenuissimus carries an ancient integrated fragment of an extant virus.</title>
        <authorList>
            <person name="Hongo Y."/>
            <person name="Kimura K."/>
            <person name="Takaki Y."/>
            <person name="Yoshida Y."/>
            <person name="Baba S."/>
            <person name="Kobayashi G."/>
            <person name="Nagasaki K."/>
            <person name="Hano T."/>
            <person name="Tomaru Y."/>
        </authorList>
    </citation>
    <scope>NUCLEOTIDE SEQUENCE [LARGE SCALE GENOMIC DNA]</scope>
    <source>
        <strain evidence="2 3">NIES-3715</strain>
    </source>
</reference>
<dbReference type="AlphaFoldDB" id="A0AAD3DA04"/>
<protein>
    <submittedName>
        <fullName evidence="2">Uncharacterized protein</fullName>
    </submittedName>
</protein>
<keyword evidence="3" id="KW-1185">Reference proteome</keyword>
<proteinExistence type="predicted"/>
<name>A0AAD3DA04_9STRA</name>